<keyword evidence="1" id="KW-1133">Transmembrane helix</keyword>
<dbReference type="EMBL" id="CP035042">
    <property type="protein sequence ID" value="QHC50011.1"/>
    <property type="molecule type" value="Genomic_DNA"/>
</dbReference>
<dbReference type="RefSeq" id="WP_159551829.1">
    <property type="nucleotide sequence ID" value="NZ_CP035042.1"/>
</dbReference>
<sequence length="73" mass="7945">MKKDIQILFGAAAENGRGGEFGIDDDGQLYWNGKPVVTEKKVKLQWWVNCSAIAAAASTVIMAIVSVVDFIRC</sequence>
<dbReference type="OrthoDB" id="8086130at2"/>
<gene>
    <name evidence="2" type="ORF">EKK97_10925</name>
</gene>
<organism evidence="2 3">
    <name type="scientific">Billgrantia tianxiuensis</name>
    <dbReference type="NCBI Taxonomy" id="2497861"/>
    <lineage>
        <taxon>Bacteria</taxon>
        <taxon>Pseudomonadati</taxon>
        <taxon>Pseudomonadota</taxon>
        <taxon>Gammaproteobacteria</taxon>
        <taxon>Oceanospirillales</taxon>
        <taxon>Halomonadaceae</taxon>
        <taxon>Billgrantia</taxon>
    </lineage>
</organism>
<proteinExistence type="predicted"/>
<keyword evidence="1" id="KW-0812">Transmembrane</keyword>
<dbReference type="AlphaFoldDB" id="A0A6I6SL58"/>
<keyword evidence="1" id="KW-0472">Membrane</keyword>
<evidence type="ECO:0000256" key="1">
    <source>
        <dbReference type="SAM" id="Phobius"/>
    </source>
</evidence>
<evidence type="ECO:0000313" key="3">
    <source>
        <dbReference type="Proteomes" id="UP000464013"/>
    </source>
</evidence>
<dbReference type="Proteomes" id="UP000464013">
    <property type="component" value="Chromosome"/>
</dbReference>
<evidence type="ECO:0000313" key="2">
    <source>
        <dbReference type="EMBL" id="QHC50011.1"/>
    </source>
</evidence>
<protein>
    <submittedName>
        <fullName evidence="2">Uncharacterized protein</fullName>
    </submittedName>
</protein>
<keyword evidence="3" id="KW-1185">Reference proteome</keyword>
<accession>A0A6I6SL58</accession>
<feature type="transmembrane region" description="Helical" evidence="1">
    <location>
        <begin position="46"/>
        <end position="71"/>
    </location>
</feature>
<dbReference type="KEGG" id="htx:EKK97_10925"/>
<name>A0A6I6SL58_9GAMM</name>
<reference evidence="2 3" key="1">
    <citation type="submission" date="2019-01" db="EMBL/GenBank/DDBJ databases">
        <title>Complete genome of a denitifying bacterium Halomons sp. BC-M4-5.</title>
        <authorList>
            <person name="Wang L."/>
            <person name="Shao Z."/>
        </authorList>
    </citation>
    <scope>NUCLEOTIDE SEQUENCE [LARGE SCALE GENOMIC DNA]</scope>
    <source>
        <strain evidence="2 3">BC-M4-5</strain>
    </source>
</reference>